<feature type="domain" description="Glycosyl hydrolase family 31 C-terminal" evidence="6">
    <location>
        <begin position="677"/>
        <end position="765"/>
    </location>
</feature>
<dbReference type="InterPro" id="IPR013780">
    <property type="entry name" value="Glyco_hydro_b"/>
</dbReference>
<dbReference type="Pfam" id="PF13802">
    <property type="entry name" value="Gal_mutarotas_2"/>
    <property type="match status" value="1"/>
</dbReference>
<name>K9E1P9_9BACE</name>
<dbReference type="Proteomes" id="UP000009872">
    <property type="component" value="Unassembled WGS sequence"/>
</dbReference>
<dbReference type="GO" id="GO:0030246">
    <property type="term" value="F:carbohydrate binding"/>
    <property type="evidence" value="ECO:0007669"/>
    <property type="project" value="InterPro"/>
</dbReference>
<dbReference type="Pfam" id="PF01055">
    <property type="entry name" value="Glyco_hydro_31_2nd"/>
    <property type="match status" value="1"/>
</dbReference>
<dbReference type="eggNOG" id="COG1501">
    <property type="taxonomic scope" value="Bacteria"/>
</dbReference>
<sequence length="876" mass="99883">MKTVWKKRNQVGVIMTILCVSVFLLNTACISKERKSVVLELKQGTLSLIPLNRNTVRVQFAQSGSVPMQELIYTEKSSVPEYKVTENDKSMILSLEGISVEFDKGTEALTFKDANKRIVLQEKVGGRFMAASSIQGEATFQVEQHFVSPKDEYIYGTGQFQDGYLNIRGLSRRLTQVNTQIAIPFILSNKGYGLLWNNYGLTDFNPADESIELVPASASGEAVTVNATSTSGNVKETRQTYSFTASLEVPHSGRYSLLLDVGQRMARKYYLTIDGDKVFDVNNLWLPPTTSAIVELTTGKHTIEVQGERNDKPVLYWRPVSEETVFRSPVAQSLDYTVFAGNGDEVIASYRELTGPAPMMPLWSLGYIHCRERYNTQAELLENAREFRNRKLPIDMIVQDWQYWGKHGWNAMRFDEDRYPDPGKMLQELHDMDMRLMISVWSKIDTQSEIGKQAKENGYYIPGSDWIDFFNADAAAFYWQNFRDGLLKYGIDAWWQDATEPENDDLQNRRINNRQTPGEVYRNVYPMYVSKTIYEGLRKDDPDRRAMIFTRSGFSGMQRYAAATWSGDVGHDWETLRRQIAGGLGQMATGLPWWTYDAGGFFRPGNQYTNTGYHEQFIRWLQAGTFFPLMRVHGYMSNTEPWRYGEKVERIVARYLDLRYRLLPYIYSQNAAISFKGSTLMRPLVMDFPEDSRALEQKHQFMFGPSVLVAPVVEGGISQMKVYLPECPAGWIDFWNGTSYKGGQMVDVDIDLAKIPLFVKAGSILTLGPTKQFTSEDTEQPWEIRIYPGANGAYSIYEDEGNNYNYEKGQFCIFELSWNDTEKTLTISDRKGKFTGMKKKITFNVVMVSPQSGTGVYQSTPDRTVTYSGKSMVVSL</sequence>
<dbReference type="InterPro" id="IPR025887">
    <property type="entry name" value="Glyco_hydro_31_N_dom"/>
</dbReference>
<comment type="caution">
    <text evidence="7">The sequence shown here is derived from an EMBL/GenBank/DDBJ whole genome shotgun (WGS) entry which is preliminary data.</text>
</comment>
<feature type="domain" description="Glycoside hydrolase family 31 N-terminal" evidence="4">
    <location>
        <begin position="46"/>
        <end position="204"/>
    </location>
</feature>
<dbReference type="STRING" id="742727.HMPREF9447_02462"/>
<dbReference type="InterPro" id="IPR051816">
    <property type="entry name" value="Glycosyl_Hydrolase_31"/>
</dbReference>
<dbReference type="Pfam" id="PF21365">
    <property type="entry name" value="Glyco_hydro_31_3rd"/>
    <property type="match status" value="1"/>
</dbReference>
<comment type="similarity">
    <text evidence="1 2">Belongs to the glycosyl hydrolase 31 family.</text>
</comment>
<feature type="domain" description="Glycoside hydrolase family 31 TIM barrel" evidence="3">
    <location>
        <begin position="358"/>
        <end position="669"/>
    </location>
</feature>
<proteinExistence type="inferred from homology"/>
<dbReference type="InterPro" id="IPR017853">
    <property type="entry name" value="GH"/>
</dbReference>
<dbReference type="CDD" id="cd14752">
    <property type="entry name" value="GH31_N"/>
    <property type="match status" value="1"/>
</dbReference>
<protein>
    <submittedName>
        <fullName evidence="7">Uncharacterized protein</fullName>
    </submittedName>
</protein>
<dbReference type="InterPro" id="IPR000322">
    <property type="entry name" value="Glyco_hydro_31_TIM"/>
</dbReference>
<accession>K9E1P9</accession>
<dbReference type="CDD" id="cd06591">
    <property type="entry name" value="GH31_xylosidase_XylS"/>
    <property type="match status" value="1"/>
</dbReference>
<dbReference type="PATRIC" id="fig|742727.4.peg.2504"/>
<dbReference type="InterPro" id="IPR011013">
    <property type="entry name" value="Gal_mutarotase_sf_dom"/>
</dbReference>
<dbReference type="Gene3D" id="2.60.40.1760">
    <property type="entry name" value="glycosyl hydrolase (family 31)"/>
    <property type="match status" value="1"/>
</dbReference>
<evidence type="ECO:0000259" key="5">
    <source>
        <dbReference type="Pfam" id="PF17137"/>
    </source>
</evidence>
<dbReference type="GO" id="GO:0004553">
    <property type="term" value="F:hydrolase activity, hydrolyzing O-glycosyl compounds"/>
    <property type="evidence" value="ECO:0007669"/>
    <property type="project" value="InterPro"/>
</dbReference>
<dbReference type="Gene3D" id="2.60.40.1180">
    <property type="entry name" value="Golgi alpha-mannosidase II"/>
    <property type="match status" value="2"/>
</dbReference>
<organism evidence="7 8">
    <name type="scientific">Bacteroides oleiciplenus YIT 12058</name>
    <dbReference type="NCBI Taxonomy" id="742727"/>
    <lineage>
        <taxon>Bacteria</taxon>
        <taxon>Pseudomonadati</taxon>
        <taxon>Bacteroidota</taxon>
        <taxon>Bacteroidia</taxon>
        <taxon>Bacteroidales</taxon>
        <taxon>Bacteroidaceae</taxon>
        <taxon>Bacteroides</taxon>
    </lineage>
</organism>
<dbReference type="SUPFAM" id="SSF51011">
    <property type="entry name" value="Glycosyl hydrolase domain"/>
    <property type="match status" value="1"/>
</dbReference>
<evidence type="ECO:0000259" key="4">
    <source>
        <dbReference type="Pfam" id="PF13802"/>
    </source>
</evidence>
<dbReference type="PANTHER" id="PTHR43863:SF2">
    <property type="entry name" value="MALTASE-GLUCOAMYLASE"/>
    <property type="match status" value="1"/>
</dbReference>
<dbReference type="GO" id="GO:0005975">
    <property type="term" value="P:carbohydrate metabolic process"/>
    <property type="evidence" value="ECO:0007669"/>
    <property type="project" value="InterPro"/>
</dbReference>
<dbReference type="PANTHER" id="PTHR43863">
    <property type="entry name" value="HYDROLASE, PUTATIVE (AFU_ORTHOLOGUE AFUA_1G03140)-RELATED"/>
    <property type="match status" value="1"/>
</dbReference>
<dbReference type="HOGENOM" id="CLU_000631_7_3_10"/>
<dbReference type="Gene3D" id="3.20.20.80">
    <property type="entry name" value="Glycosidases"/>
    <property type="match status" value="1"/>
</dbReference>
<reference evidence="7 8" key="1">
    <citation type="submission" date="2012-09" db="EMBL/GenBank/DDBJ databases">
        <title>The Genome Sequence of Bacteroides oleiciplenus YIT 12058.</title>
        <authorList>
            <consortium name="The Broad Institute Genome Sequencing Platform"/>
            <person name="Earl A."/>
            <person name="Ward D."/>
            <person name="Feldgarden M."/>
            <person name="Gevers D."/>
            <person name="Morotomi M."/>
            <person name="Walker B."/>
            <person name="Young S.K."/>
            <person name="Zeng Q."/>
            <person name="Gargeya S."/>
            <person name="Fitzgerald M."/>
            <person name="Haas B."/>
            <person name="Abouelleil A."/>
            <person name="Alvarado L."/>
            <person name="Arachchi H.M."/>
            <person name="Berlin A.M."/>
            <person name="Chapman S.B."/>
            <person name="Goldberg J."/>
            <person name="Griggs A."/>
            <person name="Gujja S."/>
            <person name="Hansen M."/>
            <person name="Howarth C."/>
            <person name="Imamovic A."/>
            <person name="Larimer J."/>
            <person name="McCowen C."/>
            <person name="Montmayeur A."/>
            <person name="Murphy C."/>
            <person name="Neiman D."/>
            <person name="Pearson M."/>
            <person name="Priest M."/>
            <person name="Roberts A."/>
            <person name="Saif S."/>
            <person name="Shea T."/>
            <person name="Sisk P."/>
            <person name="Sykes S."/>
            <person name="Wortman J."/>
            <person name="Nusbaum C."/>
            <person name="Birren B."/>
        </authorList>
    </citation>
    <scope>NUCLEOTIDE SEQUENCE [LARGE SCALE GENOMIC DNA]</scope>
    <source>
        <strain evidence="7 8">YIT 12058</strain>
    </source>
</reference>
<keyword evidence="2" id="KW-0326">Glycosidase</keyword>
<evidence type="ECO:0000259" key="3">
    <source>
        <dbReference type="Pfam" id="PF01055"/>
    </source>
</evidence>
<evidence type="ECO:0000256" key="2">
    <source>
        <dbReference type="RuleBase" id="RU361185"/>
    </source>
</evidence>
<dbReference type="SUPFAM" id="SSF74650">
    <property type="entry name" value="Galactose mutarotase-like"/>
    <property type="match status" value="1"/>
</dbReference>
<dbReference type="Pfam" id="PF17137">
    <property type="entry name" value="DUF5110"/>
    <property type="match status" value="1"/>
</dbReference>
<evidence type="ECO:0000313" key="8">
    <source>
        <dbReference type="Proteomes" id="UP000009872"/>
    </source>
</evidence>
<gene>
    <name evidence="7" type="ORF">HMPREF9447_02462</name>
</gene>
<evidence type="ECO:0000313" key="7">
    <source>
        <dbReference type="EMBL" id="EKU91044.1"/>
    </source>
</evidence>
<dbReference type="InterPro" id="IPR048395">
    <property type="entry name" value="Glyco_hydro_31_C"/>
</dbReference>
<dbReference type="AlphaFoldDB" id="K9E1P9"/>
<dbReference type="EMBL" id="ADLF01000009">
    <property type="protein sequence ID" value="EKU91044.1"/>
    <property type="molecule type" value="Genomic_DNA"/>
</dbReference>
<keyword evidence="8" id="KW-1185">Reference proteome</keyword>
<evidence type="ECO:0000256" key="1">
    <source>
        <dbReference type="ARBA" id="ARBA00007806"/>
    </source>
</evidence>
<feature type="domain" description="DUF5110" evidence="5">
    <location>
        <begin position="781"/>
        <end position="848"/>
    </location>
</feature>
<dbReference type="InterPro" id="IPR033403">
    <property type="entry name" value="DUF5110"/>
</dbReference>
<dbReference type="SUPFAM" id="SSF51445">
    <property type="entry name" value="(Trans)glycosidases"/>
    <property type="match status" value="1"/>
</dbReference>
<keyword evidence="2" id="KW-0378">Hydrolase</keyword>
<dbReference type="RefSeq" id="WP_009130021.1">
    <property type="nucleotide sequence ID" value="NZ_JH992941.1"/>
</dbReference>
<evidence type="ECO:0000259" key="6">
    <source>
        <dbReference type="Pfam" id="PF21365"/>
    </source>
</evidence>